<name>A0A563VWP8_9CYAN</name>
<feature type="domain" description="UvrD-like helicase C-terminal" evidence="13">
    <location>
        <begin position="387"/>
        <end position="651"/>
    </location>
</feature>
<dbReference type="GO" id="GO:0016887">
    <property type="term" value="F:ATP hydrolysis activity"/>
    <property type="evidence" value="ECO:0007669"/>
    <property type="project" value="RHEA"/>
</dbReference>
<dbReference type="InterPro" id="IPR027417">
    <property type="entry name" value="P-loop_NTPase"/>
</dbReference>
<gene>
    <name evidence="14" type="ORF">H1P_3800001</name>
</gene>
<evidence type="ECO:0000256" key="10">
    <source>
        <dbReference type="ARBA" id="ARBA00048988"/>
    </source>
</evidence>
<dbReference type="Gene3D" id="3.40.50.300">
    <property type="entry name" value="P-loop containing nucleotide triphosphate hydrolases"/>
    <property type="match status" value="2"/>
</dbReference>
<sequence length="790" mass="89336">MVLDSQDTSASNLNVTSTFVDRQQWLETQLQLLRNSLRQGQQSLADWNRGQMAVSAVPGAGKSHSLSVAAAIAIAKNQLHSRKQLVIVTYTRSAAANIKSKIRDRLKELKLPPGGFVVHTLHGLALQIANSQKELSGLNLDNVTIMVPTVGHRIIRSAVDRWIAKNPRHYQVLIEGVQFDGEETEKLRRQSVLRTEILPSLTNIAVREAKSSGLLPEDLWEWSKTATDSYQVLAIAAGLYQQYQELMRSRDFVDYDDMILAALRVLDYQPMRVLWQNQVFAVFEDEAQDSSPLQEKLISILAENAFPTSAPNLVRVGDPNQAINSTFTPANPIYFNWFCNDCEQQGNLATMNQAGRSSKIIIDAANFVLHWVNQQTLEKHKTSPVEEVALPFRSQNICLVDSDDPQPEANPHPEGKGLEIKIPDDVYHTVELIEQRAIALLQANPHRSIAILVRENRQGRFIAEKLAHLPKENSIKVYEVGESERYSQIPQEILTLLQFLDRPHSPDNLKSALEVLTQRGLIPAQDLNALATYPEQFLYPSPLQEEQKPSVLQARRYCCNLLRARLELPHYQLIPFLGMTLKYTGGELATVQKLSEKVNLQIAHHSSLKSTIEALEEIVISEKFEGVEEDTGDRYTRNGQITIITMHKAKGLDWDYVFLPFLHDDVLPGELWVPVAARFIGYFTLAEVARAQIRTLMHHKLLLENNKAVANTIPNPVEAWTEAERLKQAEEFRLLYVAMTRAKRLLWISAADLGPFRWSIFRGDRPSKMQKKKPCPALPALIKQFPQCLV</sequence>
<keyword evidence="2 11" id="KW-0547">Nucleotide-binding</keyword>
<keyword evidence="15" id="KW-1185">Reference proteome</keyword>
<dbReference type="GO" id="GO:0043138">
    <property type="term" value="F:3'-5' DNA helicase activity"/>
    <property type="evidence" value="ECO:0007669"/>
    <property type="project" value="UniProtKB-EC"/>
</dbReference>
<evidence type="ECO:0000256" key="7">
    <source>
        <dbReference type="ARBA" id="ARBA00023235"/>
    </source>
</evidence>
<keyword evidence="6" id="KW-0238">DNA-binding</keyword>
<feature type="binding site" evidence="11">
    <location>
        <begin position="56"/>
        <end position="63"/>
    </location>
    <ligand>
        <name>ATP</name>
        <dbReference type="ChEBI" id="CHEBI:30616"/>
    </ligand>
</feature>
<reference evidence="14 15" key="1">
    <citation type="submission" date="2019-01" db="EMBL/GenBank/DDBJ databases">
        <authorList>
            <person name="Brito A."/>
        </authorList>
    </citation>
    <scope>NUCLEOTIDE SEQUENCE [LARGE SCALE GENOMIC DNA]</scope>
    <source>
        <strain evidence="14">1</strain>
    </source>
</reference>
<dbReference type="GO" id="GO:0005524">
    <property type="term" value="F:ATP binding"/>
    <property type="evidence" value="ECO:0007669"/>
    <property type="project" value="UniProtKB-UniRule"/>
</dbReference>
<evidence type="ECO:0000256" key="5">
    <source>
        <dbReference type="ARBA" id="ARBA00022840"/>
    </source>
</evidence>
<dbReference type="OrthoDB" id="9765670at2"/>
<evidence type="ECO:0000256" key="3">
    <source>
        <dbReference type="ARBA" id="ARBA00022801"/>
    </source>
</evidence>
<protein>
    <recommendedName>
        <fullName evidence="9">DNA 3'-5' helicase</fullName>
        <ecNumber evidence="9">5.6.2.4</ecNumber>
    </recommendedName>
</protein>
<keyword evidence="4 11" id="KW-0347">Helicase</keyword>
<dbReference type="InterPro" id="IPR000212">
    <property type="entry name" value="DNA_helicase_UvrD/REP"/>
</dbReference>
<evidence type="ECO:0000256" key="1">
    <source>
        <dbReference type="ARBA" id="ARBA00009922"/>
    </source>
</evidence>
<dbReference type="EC" id="5.6.2.4" evidence="9"/>
<dbReference type="InterPro" id="IPR013986">
    <property type="entry name" value="DExx_box_DNA_helicase_dom_sf"/>
</dbReference>
<evidence type="ECO:0000256" key="4">
    <source>
        <dbReference type="ARBA" id="ARBA00022806"/>
    </source>
</evidence>
<dbReference type="GO" id="GO:0033202">
    <property type="term" value="C:DNA helicase complex"/>
    <property type="evidence" value="ECO:0007669"/>
    <property type="project" value="TreeGrafter"/>
</dbReference>
<keyword evidence="7" id="KW-0413">Isomerase</keyword>
<dbReference type="Pfam" id="PF00580">
    <property type="entry name" value="UvrD-helicase"/>
    <property type="match status" value="1"/>
</dbReference>
<feature type="domain" description="UvrD-like helicase ATP-binding" evidence="12">
    <location>
        <begin position="35"/>
        <end position="358"/>
    </location>
</feature>
<dbReference type="AlphaFoldDB" id="A0A563VWP8"/>
<dbReference type="PROSITE" id="PS51217">
    <property type="entry name" value="UVRD_HELICASE_CTER"/>
    <property type="match status" value="1"/>
</dbReference>
<evidence type="ECO:0000259" key="12">
    <source>
        <dbReference type="PROSITE" id="PS51198"/>
    </source>
</evidence>
<dbReference type="Pfam" id="PF13361">
    <property type="entry name" value="UvrD_C"/>
    <property type="match status" value="1"/>
</dbReference>
<keyword evidence="3 11" id="KW-0378">Hydrolase</keyword>
<dbReference type="Proteomes" id="UP000320055">
    <property type="component" value="Unassembled WGS sequence"/>
</dbReference>
<dbReference type="GO" id="GO:0003677">
    <property type="term" value="F:DNA binding"/>
    <property type="evidence" value="ECO:0007669"/>
    <property type="project" value="UniProtKB-KW"/>
</dbReference>
<evidence type="ECO:0000256" key="9">
    <source>
        <dbReference type="ARBA" id="ARBA00034808"/>
    </source>
</evidence>
<dbReference type="SUPFAM" id="SSF52540">
    <property type="entry name" value="P-loop containing nucleoside triphosphate hydrolases"/>
    <property type="match status" value="1"/>
</dbReference>
<dbReference type="PANTHER" id="PTHR11070:SF2">
    <property type="entry name" value="ATP-DEPENDENT DNA HELICASE SRS2"/>
    <property type="match status" value="1"/>
</dbReference>
<evidence type="ECO:0000256" key="8">
    <source>
        <dbReference type="ARBA" id="ARBA00034617"/>
    </source>
</evidence>
<evidence type="ECO:0000313" key="15">
    <source>
        <dbReference type="Proteomes" id="UP000320055"/>
    </source>
</evidence>
<dbReference type="InterPro" id="IPR014016">
    <property type="entry name" value="UvrD-like_ATP-bd"/>
</dbReference>
<evidence type="ECO:0000256" key="11">
    <source>
        <dbReference type="PROSITE-ProRule" id="PRU00560"/>
    </source>
</evidence>
<dbReference type="GO" id="GO:0000725">
    <property type="term" value="P:recombinational repair"/>
    <property type="evidence" value="ECO:0007669"/>
    <property type="project" value="TreeGrafter"/>
</dbReference>
<dbReference type="RefSeq" id="WP_144874706.1">
    <property type="nucleotide sequence ID" value="NZ_LR214116.1"/>
</dbReference>
<dbReference type="InterPro" id="IPR014017">
    <property type="entry name" value="DNA_helicase_UvrD-like_C"/>
</dbReference>
<comment type="similarity">
    <text evidence="1">Belongs to the helicase family. UvrD subfamily.</text>
</comment>
<comment type="catalytic activity">
    <reaction evidence="10">
        <text>ATP + H2O = ADP + phosphate + H(+)</text>
        <dbReference type="Rhea" id="RHEA:13065"/>
        <dbReference type="ChEBI" id="CHEBI:15377"/>
        <dbReference type="ChEBI" id="CHEBI:15378"/>
        <dbReference type="ChEBI" id="CHEBI:30616"/>
        <dbReference type="ChEBI" id="CHEBI:43474"/>
        <dbReference type="ChEBI" id="CHEBI:456216"/>
        <dbReference type="EC" id="5.6.2.4"/>
    </reaction>
</comment>
<keyword evidence="5 11" id="KW-0067">ATP-binding</keyword>
<evidence type="ECO:0000256" key="6">
    <source>
        <dbReference type="ARBA" id="ARBA00023125"/>
    </source>
</evidence>
<evidence type="ECO:0000259" key="13">
    <source>
        <dbReference type="PROSITE" id="PS51217"/>
    </source>
</evidence>
<dbReference type="PANTHER" id="PTHR11070">
    <property type="entry name" value="UVRD / RECB / PCRA DNA HELICASE FAMILY MEMBER"/>
    <property type="match status" value="1"/>
</dbReference>
<evidence type="ECO:0000256" key="2">
    <source>
        <dbReference type="ARBA" id="ARBA00022741"/>
    </source>
</evidence>
<proteinExistence type="inferred from homology"/>
<accession>A0A563VWP8</accession>
<comment type="catalytic activity">
    <reaction evidence="8">
        <text>Couples ATP hydrolysis with the unwinding of duplex DNA by translocating in the 3'-5' direction.</text>
        <dbReference type="EC" id="5.6.2.4"/>
    </reaction>
</comment>
<dbReference type="EMBL" id="CAACVJ010000313">
    <property type="protein sequence ID" value="VEP15882.1"/>
    <property type="molecule type" value="Genomic_DNA"/>
</dbReference>
<dbReference type="Gene3D" id="1.10.486.10">
    <property type="entry name" value="PCRA, domain 4"/>
    <property type="match status" value="1"/>
</dbReference>
<organism evidence="14 15">
    <name type="scientific">Hyella patelloides LEGE 07179</name>
    <dbReference type="NCBI Taxonomy" id="945734"/>
    <lineage>
        <taxon>Bacteria</taxon>
        <taxon>Bacillati</taxon>
        <taxon>Cyanobacteriota</taxon>
        <taxon>Cyanophyceae</taxon>
        <taxon>Pleurocapsales</taxon>
        <taxon>Hyellaceae</taxon>
        <taxon>Hyella</taxon>
    </lineage>
</organism>
<dbReference type="GO" id="GO:0005829">
    <property type="term" value="C:cytosol"/>
    <property type="evidence" value="ECO:0007669"/>
    <property type="project" value="TreeGrafter"/>
</dbReference>
<evidence type="ECO:0000313" key="14">
    <source>
        <dbReference type="EMBL" id="VEP15882.1"/>
    </source>
</evidence>
<dbReference type="Gene3D" id="1.10.10.160">
    <property type="match status" value="1"/>
</dbReference>
<dbReference type="PROSITE" id="PS51198">
    <property type="entry name" value="UVRD_HELICASE_ATP_BIND"/>
    <property type="match status" value="1"/>
</dbReference>